<evidence type="ECO:0000313" key="7">
    <source>
        <dbReference type="Proteomes" id="UP000228380"/>
    </source>
</evidence>
<dbReference type="GeneID" id="120108617"/>
<evidence type="ECO:0000256" key="4">
    <source>
        <dbReference type="ARBA" id="ARBA00022989"/>
    </source>
</evidence>
<dbReference type="AlphaFoldDB" id="A0A8B9A2Z8"/>
<dbReference type="Proteomes" id="UP000228380">
    <property type="component" value="Unplaced"/>
</dbReference>
<evidence type="ECO:0000256" key="5">
    <source>
        <dbReference type="ARBA" id="ARBA00023136"/>
    </source>
</evidence>
<dbReference type="InterPro" id="IPR018499">
    <property type="entry name" value="Tetraspanin/Peripherin"/>
</dbReference>
<feature type="transmembrane region" description="Helical" evidence="6">
    <location>
        <begin position="7"/>
        <end position="28"/>
    </location>
</feature>
<dbReference type="GO" id="GO:0016020">
    <property type="term" value="C:membrane"/>
    <property type="evidence" value="ECO:0007669"/>
    <property type="project" value="UniProtKB-SubCell"/>
</dbReference>
<evidence type="ECO:0000256" key="2">
    <source>
        <dbReference type="ARBA" id="ARBA00006840"/>
    </source>
</evidence>
<dbReference type="RefSeq" id="XP_038978203.1">
    <property type="nucleotide sequence ID" value="XM_039122275.1"/>
</dbReference>
<evidence type="ECO:0000256" key="1">
    <source>
        <dbReference type="ARBA" id="ARBA00004141"/>
    </source>
</evidence>
<sequence>MAVGHRFLGVLNFVAFLLSLSILVGGIGLSDCNNFVQHPVIAVAAILMAACLAATAAACFRAPRLFWLSFLSMLVLVLVLCGLVVFGFVLTGDDYSQWRQERLAGDKNWAKTLSCVRRSPECRILQEEDPQSLDDFNDLSITHIQSGCCLPPTECGFVFQSVTVWTNPTNTTLNNTDCSTWKNDPSILCYDCQSCKAETVASIKYDWKEAARNTTIFLVYLIVIFSFGCYTLHQSAHPGWKGYS</sequence>
<dbReference type="KEGG" id="pda:120108617"/>
<dbReference type="InterPro" id="IPR044991">
    <property type="entry name" value="TET_plant"/>
</dbReference>
<keyword evidence="4 6" id="KW-1133">Transmembrane helix</keyword>
<comment type="subcellular location">
    <subcellularLocation>
        <location evidence="1">Membrane</location>
        <topology evidence="1">Multi-pass membrane protein</topology>
    </subcellularLocation>
</comment>
<evidence type="ECO:0000256" key="6">
    <source>
        <dbReference type="SAM" id="Phobius"/>
    </source>
</evidence>
<evidence type="ECO:0000313" key="8">
    <source>
        <dbReference type="RefSeq" id="XP_038978203.1"/>
    </source>
</evidence>
<evidence type="ECO:0000256" key="3">
    <source>
        <dbReference type="ARBA" id="ARBA00022692"/>
    </source>
</evidence>
<proteinExistence type="inferred from homology"/>
<protein>
    <submittedName>
        <fullName evidence="8">Tetraspanin-8-like</fullName>
    </submittedName>
</protein>
<feature type="transmembrane region" description="Helical" evidence="6">
    <location>
        <begin position="214"/>
        <end position="232"/>
    </location>
</feature>
<organism evidence="7 8">
    <name type="scientific">Phoenix dactylifera</name>
    <name type="common">Date palm</name>
    <dbReference type="NCBI Taxonomy" id="42345"/>
    <lineage>
        <taxon>Eukaryota</taxon>
        <taxon>Viridiplantae</taxon>
        <taxon>Streptophyta</taxon>
        <taxon>Embryophyta</taxon>
        <taxon>Tracheophyta</taxon>
        <taxon>Spermatophyta</taxon>
        <taxon>Magnoliopsida</taxon>
        <taxon>Liliopsida</taxon>
        <taxon>Arecaceae</taxon>
        <taxon>Coryphoideae</taxon>
        <taxon>Phoeniceae</taxon>
        <taxon>Phoenix</taxon>
    </lineage>
</organism>
<gene>
    <name evidence="8" type="primary">LOC120108617</name>
</gene>
<keyword evidence="7" id="KW-1185">Reference proteome</keyword>
<feature type="transmembrane region" description="Helical" evidence="6">
    <location>
        <begin position="40"/>
        <end position="60"/>
    </location>
</feature>
<name>A0A8B9A2Z8_PHODC</name>
<keyword evidence="3 6" id="KW-0812">Transmembrane</keyword>
<dbReference type="Pfam" id="PF00335">
    <property type="entry name" value="Tetraspanin"/>
    <property type="match status" value="1"/>
</dbReference>
<keyword evidence="5 6" id="KW-0472">Membrane</keyword>
<dbReference type="PANTHER" id="PTHR32191">
    <property type="entry name" value="TETRASPANIN-8-RELATED"/>
    <property type="match status" value="1"/>
</dbReference>
<dbReference type="OrthoDB" id="797135at2759"/>
<comment type="similarity">
    <text evidence="2">Belongs to the tetraspanin (TM4SF) family.</text>
</comment>
<feature type="transmembrane region" description="Helical" evidence="6">
    <location>
        <begin position="67"/>
        <end position="90"/>
    </location>
</feature>
<dbReference type="GO" id="GO:0009734">
    <property type="term" value="P:auxin-activated signaling pathway"/>
    <property type="evidence" value="ECO:0007669"/>
    <property type="project" value="InterPro"/>
</dbReference>
<reference evidence="8" key="1">
    <citation type="submission" date="2025-08" db="UniProtKB">
        <authorList>
            <consortium name="RefSeq"/>
        </authorList>
    </citation>
    <scope>IDENTIFICATION</scope>
    <source>
        <tissue evidence="8">Young leaves</tissue>
    </source>
</reference>
<accession>A0A8B9A2Z8</accession>